<evidence type="ECO:0000259" key="1">
    <source>
        <dbReference type="PROSITE" id="PS01124"/>
    </source>
</evidence>
<protein>
    <recommendedName>
        <fullName evidence="1">HTH araC/xylS-type domain-containing protein</fullName>
    </recommendedName>
</protein>
<feature type="domain" description="HTH araC/xylS-type" evidence="1">
    <location>
        <begin position="120"/>
        <end position="220"/>
    </location>
</feature>
<dbReference type="Gene3D" id="1.10.10.60">
    <property type="entry name" value="Homeodomain-like"/>
    <property type="match status" value="1"/>
</dbReference>
<evidence type="ECO:0000313" key="2">
    <source>
        <dbReference type="EMBL" id="CAD6561579.1"/>
    </source>
</evidence>
<reference evidence="2 3" key="1">
    <citation type="submission" date="2020-10" db="EMBL/GenBank/DDBJ databases">
        <authorList>
            <person name="Peeters C."/>
        </authorList>
    </citation>
    <scope>NUCLEOTIDE SEQUENCE [LARGE SCALE GENOMIC DNA]</scope>
    <source>
        <strain evidence="2 3">LMG 27952</strain>
    </source>
</reference>
<name>A0ABN7IJK6_9BURK</name>
<keyword evidence="3" id="KW-1185">Reference proteome</keyword>
<comment type="caution">
    <text evidence="2">The sequence shown here is derived from an EMBL/GenBank/DDBJ whole genome shotgun (WGS) entry which is preliminary data.</text>
</comment>
<dbReference type="PROSITE" id="PS01124">
    <property type="entry name" value="HTH_ARAC_FAMILY_2"/>
    <property type="match status" value="1"/>
</dbReference>
<dbReference type="InterPro" id="IPR018060">
    <property type="entry name" value="HTH_AraC"/>
</dbReference>
<dbReference type="SMART" id="SM00342">
    <property type="entry name" value="HTH_ARAC"/>
    <property type="match status" value="1"/>
</dbReference>
<evidence type="ECO:0000313" key="3">
    <source>
        <dbReference type="Proteomes" id="UP000656319"/>
    </source>
</evidence>
<dbReference type="EMBL" id="CAJHCQ010000037">
    <property type="protein sequence ID" value="CAD6561579.1"/>
    <property type="molecule type" value="Genomic_DNA"/>
</dbReference>
<gene>
    <name evidence="2" type="ORF">LMG27952_07512</name>
</gene>
<dbReference type="RefSeq" id="WP_201700926.1">
    <property type="nucleotide sequence ID" value="NZ_CAJHCQ010000037.1"/>
</dbReference>
<accession>A0ABN7IJK6</accession>
<sequence>MMQPPIDFLLCGLADRAMWRERAPTRPWCAPRANGPVANLRLPYGVRLRAVSGAHAIRSQRRAGVLYEGASVRVDPWQRFYHDGVVASTANVGTHDALHIELCDDLETQPARGPGAALTLRLAHAVFAEPWRDWSLATAAHRMAMPATRLRALLFREGSAFTAIVREQRLMRALLSLCVHQEIHADLAQLASWTGFGTLARFEAAFFQHFGCRPVAATVLSPGAVLAANVARPAARLWTPQDAA</sequence>
<organism evidence="2 3">
    <name type="scientific">Paraburkholderia hiiakae</name>
    <dbReference type="NCBI Taxonomy" id="1081782"/>
    <lineage>
        <taxon>Bacteria</taxon>
        <taxon>Pseudomonadati</taxon>
        <taxon>Pseudomonadota</taxon>
        <taxon>Betaproteobacteria</taxon>
        <taxon>Burkholderiales</taxon>
        <taxon>Burkholderiaceae</taxon>
        <taxon>Paraburkholderia</taxon>
    </lineage>
</organism>
<dbReference type="Proteomes" id="UP000656319">
    <property type="component" value="Unassembled WGS sequence"/>
</dbReference>
<proteinExistence type="predicted"/>